<name>A0A938BUE0_UNCW3</name>
<dbReference type="AlphaFoldDB" id="A0A938BUE0"/>
<protein>
    <submittedName>
        <fullName evidence="2">T9SS type A sorting domain-containing protein</fullName>
    </submittedName>
</protein>
<dbReference type="Pfam" id="PF18962">
    <property type="entry name" value="Por_Secre_tail"/>
    <property type="match status" value="1"/>
</dbReference>
<dbReference type="Proteomes" id="UP000779900">
    <property type="component" value="Unassembled WGS sequence"/>
</dbReference>
<accession>A0A938BUE0</accession>
<organism evidence="2 3">
    <name type="scientific">candidate division WOR-3 bacterium</name>
    <dbReference type="NCBI Taxonomy" id="2052148"/>
    <lineage>
        <taxon>Bacteria</taxon>
        <taxon>Bacteria division WOR-3</taxon>
    </lineage>
</organism>
<dbReference type="InterPro" id="IPR026444">
    <property type="entry name" value="Secre_tail"/>
</dbReference>
<dbReference type="NCBIfam" id="TIGR04183">
    <property type="entry name" value="Por_Secre_tail"/>
    <property type="match status" value="1"/>
</dbReference>
<gene>
    <name evidence="2" type="ORF">FJY68_13945</name>
</gene>
<evidence type="ECO:0000313" key="2">
    <source>
        <dbReference type="EMBL" id="MBM3332924.1"/>
    </source>
</evidence>
<dbReference type="EMBL" id="VGIR01000174">
    <property type="protein sequence ID" value="MBM3332924.1"/>
    <property type="molecule type" value="Genomic_DNA"/>
</dbReference>
<evidence type="ECO:0000259" key="1">
    <source>
        <dbReference type="Pfam" id="PF18962"/>
    </source>
</evidence>
<reference evidence="2" key="1">
    <citation type="submission" date="2019-03" db="EMBL/GenBank/DDBJ databases">
        <title>Lake Tanganyika Metagenome-Assembled Genomes (MAGs).</title>
        <authorList>
            <person name="Tran P."/>
        </authorList>
    </citation>
    <scope>NUCLEOTIDE SEQUENCE</scope>
    <source>
        <strain evidence="2">K_DeepCast_150m_m2_040</strain>
    </source>
</reference>
<feature type="domain" description="Secretion system C-terminal sorting" evidence="1">
    <location>
        <begin position="121"/>
        <end position="197"/>
    </location>
</feature>
<proteinExistence type="predicted"/>
<sequence>MLLPGVTDTLKYDDGTGTGAWAQDAAGGGWGVKFISPAESVTIAGALVHFSGIWPRPGDTVASLRVYADDGPGGAPGTELYAVDSFIITRGAWNFVPLAPVAVKEGFEPGPGLPVLGMSNYPNPGTGWVMLKWQVPSSLPLSVNLYDATGRLVRNLYATNDKARTGALNLDTRSLAAGIYLVRLETANASATRKLVIDR</sequence>
<comment type="caution">
    <text evidence="2">The sequence shown here is derived from an EMBL/GenBank/DDBJ whole genome shotgun (WGS) entry which is preliminary data.</text>
</comment>
<evidence type="ECO:0000313" key="3">
    <source>
        <dbReference type="Proteomes" id="UP000779900"/>
    </source>
</evidence>